<evidence type="ECO:0000256" key="1">
    <source>
        <dbReference type="SAM" id="MobiDB-lite"/>
    </source>
</evidence>
<evidence type="ECO:0000313" key="3">
    <source>
        <dbReference type="Proteomes" id="UP000244496"/>
    </source>
</evidence>
<sequence>MCNACGNPAVPGHWTEAGAATPGDRLRARFHRARVLDAILRPYGLTAHDGGVVPGIQVGTMAGASSIVQNLSEVWAEAERLNGTPIDPLDPRYLNDD</sequence>
<reference evidence="2 3" key="1">
    <citation type="submission" date="2018-04" db="EMBL/GenBank/DDBJ databases">
        <title>Genome sequencing of Gemmobacter.</title>
        <authorList>
            <person name="Yi H."/>
            <person name="Baek M.-G."/>
        </authorList>
    </citation>
    <scope>NUCLEOTIDE SEQUENCE [LARGE SCALE GENOMIC DNA]</scope>
    <source>
        <strain evidence="2 3">HYN0069</strain>
    </source>
</reference>
<dbReference type="AlphaFoldDB" id="A0A2S0URB6"/>
<protein>
    <submittedName>
        <fullName evidence="2">Uncharacterized protein</fullName>
    </submittedName>
</protein>
<proteinExistence type="predicted"/>
<dbReference type="OrthoDB" id="2086168at2"/>
<evidence type="ECO:0000313" key="2">
    <source>
        <dbReference type="EMBL" id="AWB50343.1"/>
    </source>
</evidence>
<keyword evidence="3" id="KW-1185">Reference proteome</keyword>
<organism evidence="2 3">
    <name type="scientific">Paragemmobacter aquarius</name>
    <dbReference type="NCBI Taxonomy" id="2169400"/>
    <lineage>
        <taxon>Bacteria</taxon>
        <taxon>Pseudomonadati</taxon>
        <taxon>Pseudomonadota</taxon>
        <taxon>Alphaproteobacteria</taxon>
        <taxon>Rhodobacterales</taxon>
        <taxon>Paracoccaceae</taxon>
        <taxon>Paragemmobacter</taxon>
    </lineage>
</organism>
<dbReference type="EMBL" id="CP028918">
    <property type="protein sequence ID" value="AWB50343.1"/>
    <property type="molecule type" value="Genomic_DNA"/>
</dbReference>
<gene>
    <name evidence="2" type="ORF">HYN69_10330</name>
</gene>
<name>A0A2S0URB6_9RHOB</name>
<dbReference type="RefSeq" id="WP_108437153.1">
    <property type="nucleotide sequence ID" value="NZ_CP028918.1"/>
</dbReference>
<dbReference type="KEGG" id="geh:HYN69_10330"/>
<dbReference type="Proteomes" id="UP000244496">
    <property type="component" value="Chromosome"/>
</dbReference>
<feature type="region of interest" description="Disordered" evidence="1">
    <location>
        <begin position="1"/>
        <end position="20"/>
    </location>
</feature>
<accession>A0A2S0URB6</accession>